<dbReference type="PANTHER" id="PTHR42703:SF1">
    <property type="entry name" value="NA(+)_H(+) ANTIPORTER SUBUNIT D1"/>
    <property type="match status" value="1"/>
</dbReference>
<dbReference type="AlphaFoldDB" id="A0A0F4Q0F5"/>
<dbReference type="PATRIC" id="fig|151081.8.peg.169"/>
<dbReference type="PRINTS" id="PR01437">
    <property type="entry name" value="NUOXDRDTASE4"/>
</dbReference>
<feature type="domain" description="NADH:quinone oxidoreductase/Mrp antiporter transmembrane" evidence="9">
    <location>
        <begin position="128"/>
        <end position="414"/>
    </location>
</feature>
<dbReference type="EMBL" id="JXXZ01000004">
    <property type="protein sequence ID" value="KJZ01153.1"/>
    <property type="molecule type" value="Genomic_DNA"/>
</dbReference>
<evidence type="ECO:0000256" key="6">
    <source>
        <dbReference type="ARBA" id="ARBA00023136"/>
    </source>
</evidence>
<feature type="transmembrane region" description="Helical" evidence="8">
    <location>
        <begin position="160"/>
        <end position="185"/>
    </location>
</feature>
<feature type="transmembrane region" description="Helical" evidence="8">
    <location>
        <begin position="418"/>
        <end position="439"/>
    </location>
</feature>
<feature type="transmembrane region" description="Helical" evidence="8">
    <location>
        <begin position="375"/>
        <end position="398"/>
    </location>
</feature>
<comment type="caution">
    <text evidence="10">The sequence shown here is derived from an EMBL/GenBank/DDBJ whole genome shotgun (WGS) entry which is preliminary data.</text>
</comment>
<evidence type="ECO:0000256" key="7">
    <source>
        <dbReference type="RuleBase" id="RU000320"/>
    </source>
</evidence>
<dbReference type="eggNOG" id="COG0651">
    <property type="taxonomic scope" value="Bacteria"/>
</dbReference>
<dbReference type="GO" id="GO:0005886">
    <property type="term" value="C:plasma membrane"/>
    <property type="evidence" value="ECO:0007669"/>
    <property type="project" value="UniProtKB-SubCell"/>
</dbReference>
<dbReference type="OrthoDB" id="9768329at2"/>
<dbReference type="RefSeq" id="WP_045978157.1">
    <property type="nucleotide sequence ID" value="NZ_JXXY01000001.1"/>
</dbReference>
<dbReference type="GO" id="GO:0042773">
    <property type="term" value="P:ATP synthesis coupled electron transport"/>
    <property type="evidence" value="ECO:0007669"/>
    <property type="project" value="InterPro"/>
</dbReference>
<evidence type="ECO:0000256" key="2">
    <source>
        <dbReference type="ARBA" id="ARBA00005346"/>
    </source>
</evidence>
<keyword evidence="11" id="KW-1185">Reference proteome</keyword>
<gene>
    <name evidence="10" type="ORF">TW72_04755</name>
</gene>
<keyword evidence="6 8" id="KW-0472">Membrane</keyword>
<feature type="transmembrane region" description="Helical" evidence="8">
    <location>
        <begin position="34"/>
        <end position="55"/>
    </location>
</feature>
<dbReference type="InterPro" id="IPR003918">
    <property type="entry name" value="NADH_UbQ_OxRdtase"/>
</dbReference>
<dbReference type="GO" id="GO:0008137">
    <property type="term" value="F:NADH dehydrogenase (ubiquinone) activity"/>
    <property type="evidence" value="ECO:0007669"/>
    <property type="project" value="InterPro"/>
</dbReference>
<keyword evidence="5 8" id="KW-1133">Transmembrane helix</keyword>
<evidence type="ECO:0000259" key="9">
    <source>
        <dbReference type="Pfam" id="PF00361"/>
    </source>
</evidence>
<evidence type="ECO:0000256" key="8">
    <source>
        <dbReference type="SAM" id="Phobius"/>
    </source>
</evidence>
<feature type="transmembrane region" description="Helical" evidence="8">
    <location>
        <begin position="205"/>
        <end position="232"/>
    </location>
</feature>
<protein>
    <submittedName>
        <fullName evidence="10">Cation:proton antiporter</fullName>
    </submittedName>
</protein>
<feature type="transmembrane region" description="Helical" evidence="8">
    <location>
        <begin position="109"/>
        <end position="125"/>
    </location>
</feature>
<name>A0A0F4Q0F5_9GAMM</name>
<keyword evidence="3" id="KW-1003">Cell membrane</keyword>
<feature type="transmembrane region" description="Helical" evidence="8">
    <location>
        <begin position="279"/>
        <end position="298"/>
    </location>
</feature>
<feature type="transmembrane region" description="Helical" evidence="8">
    <location>
        <begin position="305"/>
        <end position="323"/>
    </location>
</feature>
<feature type="transmembrane region" description="Helical" evidence="8">
    <location>
        <begin position="239"/>
        <end position="259"/>
    </location>
</feature>
<evidence type="ECO:0000313" key="11">
    <source>
        <dbReference type="Proteomes" id="UP000033664"/>
    </source>
</evidence>
<organism evidence="10 11">
    <name type="scientific">Pseudoalteromonas ruthenica</name>
    <dbReference type="NCBI Taxonomy" id="151081"/>
    <lineage>
        <taxon>Bacteria</taxon>
        <taxon>Pseudomonadati</taxon>
        <taxon>Pseudomonadota</taxon>
        <taxon>Gammaproteobacteria</taxon>
        <taxon>Alteromonadales</taxon>
        <taxon>Pseudoalteromonadaceae</taxon>
        <taxon>Pseudoalteromonas</taxon>
    </lineage>
</organism>
<dbReference type="PANTHER" id="PTHR42703">
    <property type="entry name" value="NADH DEHYDROGENASE"/>
    <property type="match status" value="1"/>
</dbReference>
<dbReference type="Pfam" id="PF00361">
    <property type="entry name" value="Proton_antipo_M"/>
    <property type="match status" value="1"/>
</dbReference>
<evidence type="ECO:0000313" key="10">
    <source>
        <dbReference type="EMBL" id="KJZ01153.1"/>
    </source>
</evidence>
<feature type="transmembrane region" description="Helical" evidence="8">
    <location>
        <begin position="335"/>
        <end position="355"/>
    </location>
</feature>
<accession>A0A0F4Q0F5</accession>
<proteinExistence type="inferred from homology"/>
<dbReference type="InterPro" id="IPR001750">
    <property type="entry name" value="ND/Mrp_TM"/>
</dbReference>
<evidence type="ECO:0000256" key="4">
    <source>
        <dbReference type="ARBA" id="ARBA00022692"/>
    </source>
</evidence>
<feature type="transmembrane region" description="Helical" evidence="8">
    <location>
        <begin position="460"/>
        <end position="480"/>
    </location>
</feature>
<keyword evidence="4 7" id="KW-0812">Transmembrane</keyword>
<reference evidence="10 11" key="1">
    <citation type="journal article" date="2015" name="BMC Genomics">
        <title>Genome mining reveals unlocked bioactive potential of marine Gram-negative bacteria.</title>
        <authorList>
            <person name="Machado H."/>
            <person name="Sonnenschein E.C."/>
            <person name="Melchiorsen J."/>
            <person name="Gram L."/>
        </authorList>
    </citation>
    <scope>NUCLEOTIDE SEQUENCE [LARGE SCALE GENOMIC DNA]</scope>
    <source>
        <strain evidence="10 11">S3137</strain>
    </source>
</reference>
<comment type="similarity">
    <text evidence="2">Belongs to the CPA3 antiporters (TC 2.A.63) subunit D family.</text>
</comment>
<dbReference type="GeneID" id="58227798"/>
<dbReference type="NCBIfam" id="NF009309">
    <property type="entry name" value="PRK12666.1"/>
    <property type="match status" value="1"/>
</dbReference>
<dbReference type="InterPro" id="IPR050586">
    <property type="entry name" value="CPA3_Na-H_Antiporter_D"/>
</dbReference>
<dbReference type="Proteomes" id="UP000033664">
    <property type="component" value="Unassembled WGS sequence"/>
</dbReference>
<feature type="transmembrane region" description="Helical" evidence="8">
    <location>
        <begin position="6"/>
        <end position="22"/>
    </location>
</feature>
<feature type="transmembrane region" description="Helical" evidence="8">
    <location>
        <begin position="131"/>
        <end position="148"/>
    </location>
</feature>
<feature type="transmembrane region" description="Helical" evidence="8">
    <location>
        <begin position="75"/>
        <end position="97"/>
    </location>
</feature>
<evidence type="ECO:0000256" key="5">
    <source>
        <dbReference type="ARBA" id="ARBA00022989"/>
    </source>
</evidence>
<comment type="subcellular location">
    <subcellularLocation>
        <location evidence="1">Cell membrane</location>
        <topology evidence="1">Multi-pass membrane protein</topology>
    </subcellularLocation>
    <subcellularLocation>
        <location evidence="7">Membrane</location>
        <topology evidence="7">Multi-pass membrane protein</topology>
    </subcellularLocation>
</comment>
<sequence>MMQHLITLPILLPLLAGIILLLPPCGKNLIIRRWTAMFMALLTLIASTVLLQQLLQGGPIVYAIGTWQPPFGIVLYADPLAVLLTILTSFLTLVTTIYASRGDDKKGSFYHPLTHFLLMGVNGAFLTGDLFNLFVFFEVLLIASYALLMHKTDKQTTKAALHYVVLNLVGSSIFLIALGILYGVLGTLNMADLATKVAQLQGDDIYLAKIGGLLLLIVFALKAALLPLHLWLAATYSRAMPAVAAQFAVMTKVGIYAMMRVFTMIFGDNAGELSGMATTWLWPLALVTLVVGAVGVLASEDLRRLTANLVIVSVGTLVAMVALNNEQATAVAIYYLLHSTVGCAAMFLVADLIGLQRGKVQDRLVNSRSVAEPKLLGICFVLCAIALAGLPPLSGFIAKLWLLDAAWESKIAWVFWPIYLIVSLATLVALSRAGTSLFWHDNPQQDEQFEDAVYAGKRRSFAVLLMLAVPVLMTVFAAPLTEVSQHAAATLHNTQVAVDTVFALAKGQ</sequence>
<evidence type="ECO:0000256" key="3">
    <source>
        <dbReference type="ARBA" id="ARBA00022475"/>
    </source>
</evidence>
<evidence type="ECO:0000256" key="1">
    <source>
        <dbReference type="ARBA" id="ARBA00004651"/>
    </source>
</evidence>